<dbReference type="InterPro" id="IPR051223">
    <property type="entry name" value="Polycystin"/>
</dbReference>
<dbReference type="Gene3D" id="1.10.287.70">
    <property type="match status" value="1"/>
</dbReference>
<gene>
    <name evidence="22" type="ORF">pdam_00010926</name>
</gene>
<keyword evidence="11" id="KW-1015">Disulfide bond</keyword>
<evidence type="ECO:0000256" key="14">
    <source>
        <dbReference type="PIRSR" id="PIRSR603915-2"/>
    </source>
</evidence>
<name>A0A3M6TAH4_POCDA</name>
<dbReference type="Pfam" id="PF08016">
    <property type="entry name" value="PKD_channel"/>
    <property type="match status" value="1"/>
</dbReference>
<dbReference type="Gene3D" id="2.60.220.50">
    <property type="match status" value="1"/>
</dbReference>
<dbReference type="InterPro" id="IPR000601">
    <property type="entry name" value="PKD_dom"/>
</dbReference>
<feature type="domain" description="PLAT" evidence="20">
    <location>
        <begin position="1537"/>
        <end position="1652"/>
    </location>
</feature>
<dbReference type="SUPFAM" id="SSF49299">
    <property type="entry name" value="PKD domain"/>
    <property type="match status" value="3"/>
</dbReference>
<dbReference type="Pfam" id="PF01825">
    <property type="entry name" value="GPS"/>
    <property type="match status" value="1"/>
</dbReference>
<dbReference type="SMART" id="SM00308">
    <property type="entry name" value="LH2"/>
    <property type="match status" value="1"/>
</dbReference>
<evidence type="ECO:0000256" key="5">
    <source>
        <dbReference type="ARBA" id="ARBA00022692"/>
    </source>
</evidence>
<dbReference type="InterPro" id="IPR046791">
    <property type="entry name" value="Polycystin_dom"/>
</dbReference>
<evidence type="ECO:0000256" key="13">
    <source>
        <dbReference type="ARBA" id="ARBA00023273"/>
    </source>
</evidence>
<dbReference type="SUPFAM" id="SSF49723">
    <property type="entry name" value="Lipase/lipooxygenase domain (PLAT/LH2 domain)"/>
    <property type="match status" value="1"/>
</dbReference>
<dbReference type="GO" id="GO:0005929">
    <property type="term" value="C:cilium"/>
    <property type="evidence" value="ECO:0007669"/>
    <property type="project" value="UniProtKB-SubCell"/>
</dbReference>
<dbReference type="GO" id="GO:0005886">
    <property type="term" value="C:plasma membrane"/>
    <property type="evidence" value="ECO:0007669"/>
    <property type="project" value="UniProtKB-SubCell"/>
</dbReference>
<dbReference type="PROSITE" id="PS50095">
    <property type="entry name" value="PLAT"/>
    <property type="match status" value="1"/>
</dbReference>
<keyword evidence="16" id="KW-0175">Coiled coil</keyword>
<dbReference type="InterPro" id="IPR046338">
    <property type="entry name" value="GAIN_dom_sf"/>
</dbReference>
<dbReference type="InterPro" id="IPR003915">
    <property type="entry name" value="PKD_2"/>
</dbReference>
<dbReference type="Proteomes" id="UP000275408">
    <property type="component" value="Unassembled WGS sequence"/>
</dbReference>
<sequence length="2605" mass="293523">MCEKSVRFGWYLGCYKENIANRAINISAGNYIVSDTSAQECTSSCAFLKQSYAATEGNLCFCSNGNYDVYGKATNDSQCDVTCSAQSCDSTSYVRVYSTQGAIGELKLHGPKVGWMFREVSFSTVLGKGDLNNLSYTFDFGDGSYVLTTCPNATHVYTRVGEFHVKASARSNESGPILASTWVLIQNPTGKLTLDYPKEILEVGNETEIVLSVSQGTWMTALVHTTHQKDGRNRKSFNVSDPIIHDIGSSATFGNSSNSPETDGAYVIPSAMLKKDGFVLAWEFFASKLGSIQLQVYRPNCSSLDSYFCPRNYSCIPKADSCVDSSLFSCPGNKSICVGTGHCLSTCQGPNKSFLAISSPVTDYVVVAGRLLSVLPWVTELKRLLRALRDKTVVNITKLGNNLFPLASQKAIEVKAGDVIGWVGNGSSGTLAFEKTINDPSFYFSSSSSSFAVGSDLTKGSATRHEIKHVLRAHVSQPSQAAVVVEYTQAGVYNVSVSVGNVAESELRSCKITVQERIESLRIVEPLTNISYPKGEQIILTSAVDKGSDINYTWTTDGATYDVKNPKVLYNNTGFYPVLLYVHNAISSAHASSVVRILEPASVAWREKPPTKIDVGAQFNFSVVLNGTNVTLTVKFEDGSNYEKFYTSALNTVVNITHNYTRDREYEISIEARNNISSSAALLKFSLKVVGDISIRLDPPANADKVLHVSTGQLFEIEVSVSNEQEVNYTFTYGESASESVRTEKGYTKWSHKYDTPTDFNISIKASGYSQSKFVHVIANSCAPAINFLNKYTEKDPQIVTRGTTINFLKVNVETKKECPKGEPVYSWDITPSQAISEAEKKKESFVFEARSLDTGDYTITLNVSYNGEKYPFKTFIRVVSSPLVAYLSGGSFRQVDSNLTQLTLNASQSFDPDDKDIKLNFKWQCKVENNSSPAVPDELCNSTEFVDIIDQESNETIKLRTNKFRTNVKYTFQVNVTEKASSRSSSAQQIVMLEPNIPQLEISPQEGFAAETPFKINCKNWVTIDNPISYEFRYKTKIDNLAQINSLSSESQANQVWYFGERSTPSRVLPIGDPKNGFQLQLSARICNKYQCCATFPLNATVKKPETGQIDKAIQQLEEVDAKKDPKKVVQVVNSLISIIDQGNKSETTNKGQQTKEKSKLVTKLSEVDITDTSLAQQTIGALIKVTKDKTENQAAGIAKGAASVLKESAKNLGAVKVEEIAREIYTASSNTLEASKETTADYTAQHANDKDPVDLEYTTMDNIFRSDETSSPYITKIQGFALKQGKREIKIQNLTDDLKVNILTDLKSVSSRFSEQFSADTEKSHRFQSPPGQPYTPLLVYVKSDDNTTLTGLLHITFEGRTSSKYMLRFSPTFPDEDVSATFRKVDNFTYMAWGLPQRPVYFNLTVKVPGLLAEEKPRVVNYTVAIYPVRCMYWGMEEKKWLDEGCKVGEATSIAATNCLCNHATFFGSLNVKPNPIGPLSYAKLKDGYAMLVFVSIIFALYFLALIWARRKDRADVVRVGVCPLRDNEPSDPYRYEVTLWTGMRRNAGTKSKVSIILYGDEQDSEARALHDPERNPFQRGSQDSFLLTTPFDLGSIHYIRVWHDNAGGSWFLSRIMVIDLQTEERFYFICNRWLAVDEEDGQVERLVMLASKAELTEFGHLFVARTRRNLSDSHLWFSVLARPAGSRFTRVQRLSCCLCLLLMSMMTSGMYYGPRGDPSNTQQIGSIVFTWNQVLVGIVSSLIVFPINLIVVQIFRNVRPKPKVKPKKPPPTPCLPTLSFDKDSLDNYNNLKESSDDSAKGSRNSLDFSREKNNKTRLSINDVHTDVDRTSFTDSPLLIDRRLSTTYDIAPTSRARRLLLWFKKKNTLPFYFVYVAWFFVFIFSAGSAAVIVFYGMEFKNEKSLQWLFSSCVSFVQDVFITQPLKVLGLAVFFALVVKKPDKGEFQVTEEVLKLAEDEEFLGQQSDLNSGGSKTKKAKLFPPDQARLIAMRAARMKERKMYSVIREVATYYIFLALLLTIAYTHRDKSAYFQTKHLFDIMGDNFSKITNEKEFWNWTQSELLTSLFPKKWYNGEERKPDGFMVDGYSQMVGGARMRLLRVKRESCRVPTELYGITKECYGEYFVTKNDKNDYTEGWENITTYDTPVSWDDMPWRYQNSSQLDGYPFLGTLTTYSGGGYVIVLEPGLENFRRVRVLEKNMWIERRTRAVLTEFTIYNAQSNLFSIVTLAAEYPATGAAIPYVSIQTARLYDFNKTIMLFVLTIEVVFVLFTLFFFYREVKHIYKLGIQAYLKEFWNCVEMGISLFTFAAIAMYVYRTLTIRNVLDLVRHDPFNFKSFQFAGYWNETYTFVLAMIVLLANIKLNKLLRFNKRFSLLSSTLKYAYYPLLMFSIVWGIVFLAYTMFASLVFGPVLYNYRSIMASLTSLLSLMLGRTAYFEMRDTNRVLGPLFFFGFMFMMSFVLINMFLSIVVDSFIVVKHDNDKQSNEYEIVDFIIERFKLWSGIGKTRRPQSRGKVLWETATSRVKAVNVLTKSHLTSDVAGLHEDSVSKLENRLEKLIDRTEELYGEIFPEKKYKNSGKTRGRVEKGEVPVSKGDILEGQTG</sequence>
<evidence type="ECO:0000313" key="23">
    <source>
        <dbReference type="Proteomes" id="UP000275408"/>
    </source>
</evidence>
<keyword evidence="8 18" id="KW-1133">Transmembrane helix</keyword>
<dbReference type="Gene3D" id="2.60.60.20">
    <property type="entry name" value="PLAT/LH2 domain"/>
    <property type="match status" value="1"/>
</dbReference>
<dbReference type="Pfam" id="PF00801">
    <property type="entry name" value="PKD"/>
    <property type="match status" value="2"/>
</dbReference>
<evidence type="ECO:0000256" key="12">
    <source>
        <dbReference type="ARBA" id="ARBA00023180"/>
    </source>
</evidence>
<evidence type="ECO:0000259" key="21">
    <source>
        <dbReference type="PROSITE" id="PS51212"/>
    </source>
</evidence>
<keyword evidence="9" id="KW-0969">Cilium</keyword>
<keyword evidence="4" id="KW-1003">Cell membrane</keyword>
<dbReference type="PANTHER" id="PTHR10877:SF150">
    <property type="entry name" value="REJ DOMAIN-CONTAINING PROTEIN"/>
    <property type="match status" value="1"/>
</dbReference>
<dbReference type="GO" id="GO:0030246">
    <property type="term" value="F:carbohydrate binding"/>
    <property type="evidence" value="ECO:0007669"/>
    <property type="project" value="UniProtKB-KW"/>
</dbReference>
<accession>A0A3M6TAH4</accession>
<dbReference type="InterPro" id="IPR002859">
    <property type="entry name" value="PKD/REJ-like"/>
</dbReference>
<evidence type="ECO:0000256" key="15">
    <source>
        <dbReference type="PROSITE-ProRule" id="PRU00152"/>
    </source>
</evidence>
<evidence type="ECO:0000256" key="8">
    <source>
        <dbReference type="ARBA" id="ARBA00022989"/>
    </source>
</evidence>
<feature type="transmembrane region" description="Helical" evidence="18">
    <location>
        <begin position="2418"/>
        <end position="2439"/>
    </location>
</feature>
<comment type="caution">
    <text evidence="15">Lacks conserved residue(s) required for the propagation of feature annotation.</text>
</comment>
<comment type="caution">
    <text evidence="22">The sequence shown here is derived from an EMBL/GenBank/DDBJ whole genome shotgun (WGS) entry which is preliminary data.</text>
</comment>
<dbReference type="InterPro" id="IPR000203">
    <property type="entry name" value="GPS"/>
</dbReference>
<feature type="transmembrane region" description="Helical" evidence="18">
    <location>
        <begin position="1492"/>
        <end position="1512"/>
    </location>
</feature>
<evidence type="ECO:0000259" key="19">
    <source>
        <dbReference type="PROSITE" id="PS50093"/>
    </source>
</evidence>
<dbReference type="FunFam" id="2.60.60.20:FF:000008">
    <property type="entry name" value="Polycystic kidney disease 1-like 2, isoform CRA_a"/>
    <property type="match status" value="1"/>
</dbReference>
<keyword evidence="10 18" id="KW-0472">Membrane</keyword>
<dbReference type="CDD" id="cd01752">
    <property type="entry name" value="PLAT_polycystin"/>
    <property type="match status" value="1"/>
</dbReference>
<proteinExistence type="inferred from homology"/>
<comment type="similarity">
    <text evidence="3">Belongs to the polycystin family.</text>
</comment>
<evidence type="ECO:0000313" key="22">
    <source>
        <dbReference type="EMBL" id="RMX38298.1"/>
    </source>
</evidence>
<comment type="subcellular location">
    <subcellularLocation>
        <location evidence="2">Cell membrane</location>
        <topology evidence="2">Multi-pass membrane protein</topology>
    </subcellularLocation>
    <subcellularLocation>
        <location evidence="1">Cell projection</location>
        <location evidence="1">Cilium</location>
    </subcellularLocation>
</comment>
<evidence type="ECO:0000256" key="18">
    <source>
        <dbReference type="SAM" id="Phobius"/>
    </source>
</evidence>
<keyword evidence="12" id="KW-0325">Glycoprotein</keyword>
<feature type="transmembrane region" description="Helical" evidence="18">
    <location>
        <begin position="1698"/>
        <end position="1718"/>
    </location>
</feature>
<feature type="transmembrane region" description="Helical" evidence="18">
    <location>
        <begin position="2451"/>
        <end position="2473"/>
    </location>
</feature>
<keyword evidence="5 18" id="KW-0812">Transmembrane</keyword>
<keyword evidence="7" id="KW-0430">Lectin</keyword>
<dbReference type="GO" id="GO:0005509">
    <property type="term" value="F:calcium ion binding"/>
    <property type="evidence" value="ECO:0007669"/>
    <property type="project" value="InterPro"/>
</dbReference>
<feature type="transmembrane region" description="Helical" evidence="18">
    <location>
        <begin position="2300"/>
        <end position="2318"/>
    </location>
</feature>
<dbReference type="InterPro" id="IPR042060">
    <property type="entry name" value="PLAT_polycystin1"/>
</dbReference>
<feature type="transmembrane region" description="Helical" evidence="18">
    <location>
        <begin position="1918"/>
        <end position="1941"/>
    </location>
</feature>
<dbReference type="PANTHER" id="PTHR10877">
    <property type="entry name" value="POLYCYSTIN FAMILY MEMBER"/>
    <property type="match status" value="1"/>
</dbReference>
<evidence type="ECO:0000256" key="2">
    <source>
        <dbReference type="ARBA" id="ARBA00004651"/>
    </source>
</evidence>
<dbReference type="InterPro" id="IPR013783">
    <property type="entry name" value="Ig-like_fold"/>
</dbReference>
<evidence type="ECO:0000256" key="11">
    <source>
        <dbReference type="ARBA" id="ARBA00023157"/>
    </source>
</evidence>
<evidence type="ECO:0000256" key="3">
    <source>
        <dbReference type="ARBA" id="ARBA00007200"/>
    </source>
</evidence>
<dbReference type="InterPro" id="IPR002889">
    <property type="entry name" value="WSC_carb-bd"/>
</dbReference>
<dbReference type="SMART" id="SM00303">
    <property type="entry name" value="GPS"/>
    <property type="match status" value="1"/>
</dbReference>
<protein>
    <recommendedName>
        <fullName evidence="24">Polycystic kidney disease protein 1-like 2</fullName>
    </recommendedName>
</protein>
<feature type="transmembrane region" description="Helical" evidence="18">
    <location>
        <begin position="1875"/>
        <end position="1898"/>
    </location>
</feature>
<evidence type="ECO:0000256" key="1">
    <source>
        <dbReference type="ARBA" id="ARBA00004138"/>
    </source>
</evidence>
<dbReference type="InterPro" id="IPR001024">
    <property type="entry name" value="PLAT/LH2_dom"/>
</dbReference>
<dbReference type="PRINTS" id="PR01433">
    <property type="entry name" value="POLYCYSTIN2"/>
</dbReference>
<feature type="transmembrane region" description="Helical" evidence="18">
    <location>
        <begin position="2007"/>
        <end position="2026"/>
    </location>
</feature>
<evidence type="ECO:0000256" key="7">
    <source>
        <dbReference type="ARBA" id="ARBA00022734"/>
    </source>
</evidence>
<keyword evidence="13" id="KW-0966">Cell projection</keyword>
<evidence type="ECO:0000256" key="10">
    <source>
        <dbReference type="ARBA" id="ARBA00023136"/>
    </source>
</evidence>
<reference evidence="22 23" key="1">
    <citation type="journal article" date="2018" name="Sci. Rep.">
        <title>Comparative analysis of the Pocillopora damicornis genome highlights role of immune system in coral evolution.</title>
        <authorList>
            <person name="Cunning R."/>
            <person name="Bay R.A."/>
            <person name="Gillette P."/>
            <person name="Baker A.C."/>
            <person name="Traylor-Knowles N."/>
        </authorList>
    </citation>
    <scope>NUCLEOTIDE SEQUENCE [LARGE SCALE GENOMIC DNA]</scope>
    <source>
        <strain evidence="22">RSMAS</strain>
        <tissue evidence="22">Whole animal</tissue>
    </source>
</reference>
<dbReference type="GO" id="GO:0050982">
    <property type="term" value="P:detection of mechanical stimulus"/>
    <property type="evidence" value="ECO:0007669"/>
    <property type="project" value="TreeGrafter"/>
</dbReference>
<dbReference type="SMART" id="SM00321">
    <property type="entry name" value="WSC"/>
    <property type="match status" value="1"/>
</dbReference>
<dbReference type="PROSITE" id="PS51212">
    <property type="entry name" value="WSC"/>
    <property type="match status" value="1"/>
</dbReference>
<dbReference type="FunFam" id="1.10.287.70:FF:000086">
    <property type="entry name" value="Polycystic kidney disease 2"/>
    <property type="match status" value="1"/>
</dbReference>
<keyword evidence="23" id="KW-1185">Reference proteome</keyword>
<dbReference type="InterPro" id="IPR022409">
    <property type="entry name" value="PKD/Chitinase_dom"/>
</dbReference>
<dbReference type="CDD" id="cd00146">
    <property type="entry name" value="PKD"/>
    <property type="match status" value="1"/>
</dbReference>
<dbReference type="PROSITE" id="PS50093">
    <property type="entry name" value="PKD"/>
    <property type="match status" value="1"/>
</dbReference>
<evidence type="ECO:0000256" key="4">
    <source>
        <dbReference type="ARBA" id="ARBA00022475"/>
    </source>
</evidence>
<evidence type="ECO:0000256" key="9">
    <source>
        <dbReference type="ARBA" id="ARBA00023069"/>
    </source>
</evidence>
<evidence type="ECO:0000256" key="17">
    <source>
        <dbReference type="SAM" id="MobiDB-lite"/>
    </source>
</evidence>
<feature type="domain" description="WSC" evidence="21">
    <location>
        <begin position="8"/>
        <end position="100"/>
    </location>
</feature>
<feature type="region of interest" description="Disordered" evidence="17">
    <location>
        <begin position="2579"/>
        <end position="2605"/>
    </location>
</feature>
<feature type="transmembrane region" description="Helical" evidence="18">
    <location>
        <begin position="2259"/>
        <end position="2279"/>
    </location>
</feature>
<dbReference type="Gene3D" id="2.60.40.10">
    <property type="entry name" value="Immunoglobulins"/>
    <property type="match status" value="2"/>
</dbReference>
<evidence type="ECO:0008006" key="24">
    <source>
        <dbReference type="Google" id="ProtNLM"/>
    </source>
</evidence>
<dbReference type="InterPro" id="IPR035986">
    <property type="entry name" value="PKD_dom_sf"/>
</dbReference>
<feature type="coiled-coil region" evidence="16">
    <location>
        <begin position="2543"/>
        <end position="2570"/>
    </location>
</feature>
<feature type="transmembrane region" description="Helical" evidence="18">
    <location>
        <begin position="2344"/>
        <end position="2363"/>
    </location>
</feature>
<evidence type="ECO:0000259" key="20">
    <source>
        <dbReference type="PROSITE" id="PS50095"/>
    </source>
</evidence>
<feature type="transmembrane region" description="Helical" evidence="18">
    <location>
        <begin position="1738"/>
        <end position="1759"/>
    </location>
</feature>
<dbReference type="Pfam" id="PF02010">
    <property type="entry name" value="REJ"/>
    <property type="match status" value="1"/>
</dbReference>
<dbReference type="Pfam" id="PF20519">
    <property type="entry name" value="Polycystin_dom"/>
    <property type="match status" value="1"/>
</dbReference>
<evidence type="ECO:0000256" key="6">
    <source>
        <dbReference type="ARBA" id="ARBA00022729"/>
    </source>
</evidence>
<dbReference type="InterPro" id="IPR036392">
    <property type="entry name" value="PLAT/LH2_dom_sf"/>
</dbReference>
<dbReference type="GO" id="GO:0005262">
    <property type="term" value="F:calcium channel activity"/>
    <property type="evidence" value="ECO:0007669"/>
    <property type="project" value="TreeGrafter"/>
</dbReference>
<evidence type="ECO:0000256" key="16">
    <source>
        <dbReference type="SAM" id="Coils"/>
    </source>
</evidence>
<dbReference type="Pfam" id="PF01477">
    <property type="entry name" value="PLAT"/>
    <property type="match status" value="1"/>
</dbReference>
<dbReference type="SMART" id="SM00089">
    <property type="entry name" value="PKD"/>
    <property type="match status" value="3"/>
</dbReference>
<feature type="domain" description="PKD" evidence="19">
    <location>
        <begin position="132"/>
        <end position="192"/>
    </location>
</feature>
<organism evidence="22 23">
    <name type="scientific">Pocillopora damicornis</name>
    <name type="common">Cauliflower coral</name>
    <name type="synonym">Millepora damicornis</name>
    <dbReference type="NCBI Taxonomy" id="46731"/>
    <lineage>
        <taxon>Eukaryota</taxon>
        <taxon>Metazoa</taxon>
        <taxon>Cnidaria</taxon>
        <taxon>Anthozoa</taxon>
        <taxon>Hexacorallia</taxon>
        <taxon>Scleractinia</taxon>
        <taxon>Astrocoeniina</taxon>
        <taxon>Pocilloporidae</taxon>
        <taxon>Pocillopora</taxon>
    </lineage>
</organism>
<keyword evidence="6" id="KW-0732">Signal</keyword>
<feature type="disulfide bond" evidence="14">
    <location>
        <begin position="2109"/>
        <end position="2122"/>
    </location>
</feature>
<dbReference type="EMBL" id="RCHS01004029">
    <property type="protein sequence ID" value="RMX38298.1"/>
    <property type="molecule type" value="Genomic_DNA"/>
</dbReference>
<feature type="transmembrane region" description="Helical" evidence="18">
    <location>
        <begin position="2384"/>
        <end position="2406"/>
    </location>
</feature>
<dbReference type="OrthoDB" id="5984485at2759"/>
<dbReference type="InterPro" id="IPR013122">
    <property type="entry name" value="PKD1_2_channel"/>
</dbReference>